<accession>A0ABV8LDD0</accession>
<comment type="caution">
    <text evidence="1">The sequence shown here is derived from an EMBL/GenBank/DDBJ whole genome shotgun (WGS) entry which is preliminary data.</text>
</comment>
<dbReference type="EMBL" id="JBHSBA010000016">
    <property type="protein sequence ID" value="MFC4128872.1"/>
    <property type="molecule type" value="Genomic_DNA"/>
</dbReference>
<organism evidence="1 2">
    <name type="scientific">Nocardia rhizosphaerae</name>
    <dbReference type="NCBI Taxonomy" id="1691571"/>
    <lineage>
        <taxon>Bacteria</taxon>
        <taxon>Bacillati</taxon>
        <taxon>Actinomycetota</taxon>
        <taxon>Actinomycetes</taxon>
        <taxon>Mycobacteriales</taxon>
        <taxon>Nocardiaceae</taxon>
        <taxon>Nocardia</taxon>
    </lineage>
</organism>
<dbReference type="RefSeq" id="WP_378554744.1">
    <property type="nucleotide sequence ID" value="NZ_JBHSBA010000016.1"/>
</dbReference>
<dbReference type="SUPFAM" id="SSF103084">
    <property type="entry name" value="Holliday junction resolvase RusA"/>
    <property type="match status" value="1"/>
</dbReference>
<evidence type="ECO:0000313" key="1">
    <source>
        <dbReference type="EMBL" id="MFC4128872.1"/>
    </source>
</evidence>
<reference evidence="2" key="1">
    <citation type="journal article" date="2019" name="Int. J. Syst. Evol. Microbiol.">
        <title>The Global Catalogue of Microorganisms (GCM) 10K type strain sequencing project: providing services to taxonomists for standard genome sequencing and annotation.</title>
        <authorList>
            <consortium name="The Broad Institute Genomics Platform"/>
            <consortium name="The Broad Institute Genome Sequencing Center for Infectious Disease"/>
            <person name="Wu L."/>
            <person name="Ma J."/>
        </authorList>
    </citation>
    <scope>NUCLEOTIDE SEQUENCE [LARGE SCALE GENOMIC DNA]</scope>
    <source>
        <strain evidence="2">CGMCC 4.7204</strain>
    </source>
</reference>
<sequence length="142" mass="15702">MSDPITVTIELPWSRPLLSMNDRGYTRGAAMAKASKIREIRETAIALAVHANLPQGLDYVTVQLHYQPLDRRRRDTDNLTATAKPIYDGLAAGGKNIRGYGLVPDDTPEYMAKPEPVIHPPVKGEGGRMWLEITYSAEEEAA</sequence>
<dbReference type="Proteomes" id="UP001595767">
    <property type="component" value="Unassembled WGS sequence"/>
</dbReference>
<proteinExistence type="predicted"/>
<dbReference type="Gene3D" id="3.30.1330.70">
    <property type="entry name" value="Holliday junction resolvase RusA"/>
    <property type="match status" value="1"/>
</dbReference>
<keyword evidence="2" id="KW-1185">Reference proteome</keyword>
<name>A0ABV8LDD0_9NOCA</name>
<gene>
    <name evidence="1" type="ORF">ACFOW8_28455</name>
</gene>
<evidence type="ECO:0000313" key="2">
    <source>
        <dbReference type="Proteomes" id="UP001595767"/>
    </source>
</evidence>
<protein>
    <submittedName>
        <fullName evidence="1">Uncharacterized protein</fullName>
    </submittedName>
</protein>
<dbReference type="InterPro" id="IPR036614">
    <property type="entry name" value="RusA-like_sf"/>
</dbReference>